<accession>A0ABP8BY73</accession>
<evidence type="ECO:0000313" key="1">
    <source>
        <dbReference type="EMBL" id="GAA4230004.1"/>
    </source>
</evidence>
<proteinExistence type="predicted"/>
<dbReference type="RefSeq" id="WP_344894391.1">
    <property type="nucleotide sequence ID" value="NZ_BAABAS010000005.1"/>
</dbReference>
<keyword evidence="2" id="KW-1185">Reference proteome</keyword>
<protein>
    <submittedName>
        <fullName evidence="1">Uncharacterized protein</fullName>
    </submittedName>
</protein>
<sequence length="300" mass="33423">MAYGDVLTITTTSRVVDDYHRVALSWIEDTFASILASPFHSLVSSNPLNPRALHDETEPLGEPGAMWAGLTLTPKFGSKKRIQIFTDHAWHKYLEGLSKTPYLAEVEVRKLDRHGFSSRAMARLEIESTYDAPEWFRFSLKITNSLVSWQNSLQFQKECVAFLGRQATTQRASFGSISNDGVGDWTALESSLDLDVEETVPCSERQLRGYSWVTVCSPNIAQKLGGIQALSATGAFSEVIELEYGGLLLRATDSIGEYDEPSIWQVFHALGPALPAGKAKPVRGFEHFNLVYDVDPKDFR</sequence>
<gene>
    <name evidence="1" type="ORF">GCM10022254_23760</name>
</gene>
<reference evidence="2" key="1">
    <citation type="journal article" date="2019" name="Int. J. Syst. Evol. Microbiol.">
        <title>The Global Catalogue of Microorganisms (GCM) 10K type strain sequencing project: providing services to taxonomists for standard genome sequencing and annotation.</title>
        <authorList>
            <consortium name="The Broad Institute Genomics Platform"/>
            <consortium name="The Broad Institute Genome Sequencing Center for Infectious Disease"/>
            <person name="Wu L."/>
            <person name="Ma J."/>
        </authorList>
    </citation>
    <scope>NUCLEOTIDE SEQUENCE [LARGE SCALE GENOMIC DNA]</scope>
    <source>
        <strain evidence="2">JCM 17440</strain>
    </source>
</reference>
<dbReference type="Proteomes" id="UP001501710">
    <property type="component" value="Unassembled WGS sequence"/>
</dbReference>
<evidence type="ECO:0000313" key="2">
    <source>
        <dbReference type="Proteomes" id="UP001501710"/>
    </source>
</evidence>
<comment type="caution">
    <text evidence="1">The sequence shown here is derived from an EMBL/GenBank/DDBJ whole genome shotgun (WGS) entry which is preliminary data.</text>
</comment>
<organism evidence="1 2">
    <name type="scientific">Actinomadura meridiana</name>
    <dbReference type="NCBI Taxonomy" id="559626"/>
    <lineage>
        <taxon>Bacteria</taxon>
        <taxon>Bacillati</taxon>
        <taxon>Actinomycetota</taxon>
        <taxon>Actinomycetes</taxon>
        <taxon>Streptosporangiales</taxon>
        <taxon>Thermomonosporaceae</taxon>
        <taxon>Actinomadura</taxon>
    </lineage>
</organism>
<name>A0ABP8BY73_9ACTN</name>
<dbReference type="EMBL" id="BAABAS010000005">
    <property type="protein sequence ID" value="GAA4230004.1"/>
    <property type="molecule type" value="Genomic_DNA"/>
</dbReference>